<dbReference type="InterPro" id="IPR018094">
    <property type="entry name" value="Thymidylate_kinase"/>
</dbReference>
<name>A0A1G2G3P0_9BACT</name>
<comment type="caution">
    <text evidence="11">Lacks conserved residue(s) required for the propagation of feature annotation.</text>
</comment>
<protein>
    <recommendedName>
        <fullName evidence="3 11">Thymidylate kinase</fullName>
        <ecNumber evidence="2 11">2.7.4.9</ecNumber>
    </recommendedName>
    <alternativeName>
        <fullName evidence="11">dTMP kinase</fullName>
    </alternativeName>
</protein>
<evidence type="ECO:0000256" key="6">
    <source>
        <dbReference type="ARBA" id="ARBA00022741"/>
    </source>
</evidence>
<organism evidence="13 14">
    <name type="scientific">Candidatus Ryanbacteria bacterium RIFCSPHIGHO2_01_FULL_45_22</name>
    <dbReference type="NCBI Taxonomy" id="1802114"/>
    <lineage>
        <taxon>Bacteria</taxon>
        <taxon>Candidatus Ryaniibacteriota</taxon>
    </lineage>
</organism>
<dbReference type="SUPFAM" id="SSF52540">
    <property type="entry name" value="P-loop containing nucleoside triphosphate hydrolases"/>
    <property type="match status" value="1"/>
</dbReference>
<keyword evidence="5 11" id="KW-0545">Nucleotide biosynthesis</keyword>
<evidence type="ECO:0000313" key="14">
    <source>
        <dbReference type="Proteomes" id="UP000177480"/>
    </source>
</evidence>
<evidence type="ECO:0000256" key="7">
    <source>
        <dbReference type="ARBA" id="ARBA00022777"/>
    </source>
</evidence>
<keyword evidence="4 11" id="KW-0808">Transferase</keyword>
<dbReference type="EC" id="2.7.4.9" evidence="2 11"/>
<evidence type="ECO:0000256" key="4">
    <source>
        <dbReference type="ARBA" id="ARBA00022679"/>
    </source>
</evidence>
<comment type="similarity">
    <text evidence="1 11">Belongs to the thymidylate kinase family.</text>
</comment>
<evidence type="ECO:0000256" key="5">
    <source>
        <dbReference type="ARBA" id="ARBA00022727"/>
    </source>
</evidence>
<gene>
    <name evidence="11" type="primary">tmk</name>
    <name evidence="13" type="ORF">A2719_04105</name>
</gene>
<dbReference type="HAMAP" id="MF_00165">
    <property type="entry name" value="Thymidylate_kinase"/>
    <property type="match status" value="1"/>
</dbReference>
<dbReference type="Gene3D" id="3.40.50.300">
    <property type="entry name" value="P-loop containing nucleotide triphosphate hydrolases"/>
    <property type="match status" value="1"/>
</dbReference>
<dbReference type="Proteomes" id="UP000177480">
    <property type="component" value="Unassembled WGS sequence"/>
</dbReference>
<dbReference type="InterPro" id="IPR027417">
    <property type="entry name" value="P-loop_NTPase"/>
</dbReference>
<comment type="caution">
    <text evidence="13">The sequence shown here is derived from an EMBL/GenBank/DDBJ whole genome shotgun (WGS) entry which is preliminary data.</text>
</comment>
<dbReference type="NCBIfam" id="TIGR00041">
    <property type="entry name" value="DTMP_kinase"/>
    <property type="match status" value="1"/>
</dbReference>
<accession>A0A1G2G3P0</accession>
<dbReference type="GO" id="GO:0005829">
    <property type="term" value="C:cytosol"/>
    <property type="evidence" value="ECO:0007669"/>
    <property type="project" value="TreeGrafter"/>
</dbReference>
<comment type="catalytic activity">
    <reaction evidence="9 11">
        <text>dTMP + ATP = dTDP + ADP</text>
        <dbReference type="Rhea" id="RHEA:13517"/>
        <dbReference type="ChEBI" id="CHEBI:30616"/>
        <dbReference type="ChEBI" id="CHEBI:58369"/>
        <dbReference type="ChEBI" id="CHEBI:63528"/>
        <dbReference type="ChEBI" id="CHEBI:456216"/>
        <dbReference type="EC" id="2.7.4.9"/>
    </reaction>
</comment>
<sequence length="202" mass="23046">MKKAAFIVFEGGEKVGKTTQLQLLKTYLEEQGHAVVLTHEPGGGDPDIRKKLLDKKGILTPEEELDMFCRDRTLHVENIIKPALEKDAIVLCDRFEPSTIAYQGHGRGMDIAHIREKSKQARQNIWPDLILLLDADPNIVLSREEATSRFDAEKIEFHQKVRQGFLAQAAEDPARWRVIDATRSMEEVRQEIKKHIDSLLTI</sequence>
<dbReference type="GO" id="GO:0006235">
    <property type="term" value="P:dTTP biosynthetic process"/>
    <property type="evidence" value="ECO:0007669"/>
    <property type="project" value="UniProtKB-UniRule"/>
</dbReference>
<evidence type="ECO:0000256" key="3">
    <source>
        <dbReference type="ARBA" id="ARBA00017144"/>
    </source>
</evidence>
<evidence type="ECO:0000313" key="13">
    <source>
        <dbReference type="EMBL" id="OGZ44570.1"/>
    </source>
</evidence>
<dbReference type="STRING" id="1802114.A2719_04105"/>
<reference evidence="13 14" key="1">
    <citation type="journal article" date="2016" name="Nat. Commun.">
        <title>Thousands of microbial genomes shed light on interconnected biogeochemical processes in an aquifer system.</title>
        <authorList>
            <person name="Anantharaman K."/>
            <person name="Brown C.T."/>
            <person name="Hug L.A."/>
            <person name="Sharon I."/>
            <person name="Castelle C.J."/>
            <person name="Probst A.J."/>
            <person name="Thomas B.C."/>
            <person name="Singh A."/>
            <person name="Wilkins M.J."/>
            <person name="Karaoz U."/>
            <person name="Brodie E.L."/>
            <person name="Williams K.H."/>
            <person name="Hubbard S.S."/>
            <person name="Banfield J.F."/>
        </authorList>
    </citation>
    <scope>NUCLEOTIDE SEQUENCE [LARGE SCALE GENOMIC DNA]</scope>
</reference>
<dbReference type="InterPro" id="IPR039430">
    <property type="entry name" value="Thymidylate_kin-like_dom"/>
</dbReference>
<proteinExistence type="inferred from homology"/>
<dbReference type="GO" id="GO:0004798">
    <property type="term" value="F:dTMP kinase activity"/>
    <property type="evidence" value="ECO:0007669"/>
    <property type="project" value="UniProtKB-UniRule"/>
</dbReference>
<keyword evidence="6 11" id="KW-0547">Nucleotide-binding</keyword>
<keyword evidence="7 11" id="KW-0418">Kinase</keyword>
<dbReference type="CDD" id="cd01672">
    <property type="entry name" value="TMPK"/>
    <property type="match status" value="1"/>
</dbReference>
<dbReference type="GO" id="GO:0005524">
    <property type="term" value="F:ATP binding"/>
    <property type="evidence" value="ECO:0007669"/>
    <property type="project" value="UniProtKB-UniRule"/>
</dbReference>
<evidence type="ECO:0000256" key="1">
    <source>
        <dbReference type="ARBA" id="ARBA00009776"/>
    </source>
</evidence>
<evidence type="ECO:0000256" key="9">
    <source>
        <dbReference type="ARBA" id="ARBA00048743"/>
    </source>
</evidence>
<comment type="function">
    <text evidence="10 11">Phosphorylation of dTMP to form dTDP in both de novo and salvage pathways of dTTP synthesis.</text>
</comment>
<evidence type="ECO:0000259" key="12">
    <source>
        <dbReference type="Pfam" id="PF02223"/>
    </source>
</evidence>
<dbReference type="GO" id="GO:0006233">
    <property type="term" value="P:dTDP biosynthetic process"/>
    <property type="evidence" value="ECO:0007669"/>
    <property type="project" value="InterPro"/>
</dbReference>
<dbReference type="FunFam" id="3.40.50.300:FF:000225">
    <property type="entry name" value="Thymidylate kinase"/>
    <property type="match status" value="1"/>
</dbReference>
<dbReference type="AlphaFoldDB" id="A0A1G2G3P0"/>
<feature type="domain" description="Thymidylate kinase-like" evidence="12">
    <location>
        <begin position="9"/>
        <end position="192"/>
    </location>
</feature>
<dbReference type="EMBL" id="MHNK01000001">
    <property type="protein sequence ID" value="OGZ44570.1"/>
    <property type="molecule type" value="Genomic_DNA"/>
</dbReference>
<evidence type="ECO:0000256" key="10">
    <source>
        <dbReference type="ARBA" id="ARBA00057735"/>
    </source>
</evidence>
<evidence type="ECO:0000256" key="8">
    <source>
        <dbReference type="ARBA" id="ARBA00022840"/>
    </source>
</evidence>
<dbReference type="Pfam" id="PF02223">
    <property type="entry name" value="Thymidylate_kin"/>
    <property type="match status" value="1"/>
</dbReference>
<dbReference type="PANTHER" id="PTHR10344">
    <property type="entry name" value="THYMIDYLATE KINASE"/>
    <property type="match status" value="1"/>
</dbReference>
<dbReference type="PANTHER" id="PTHR10344:SF4">
    <property type="entry name" value="UMP-CMP KINASE 2, MITOCHONDRIAL"/>
    <property type="match status" value="1"/>
</dbReference>
<keyword evidence="8 11" id="KW-0067">ATP-binding</keyword>
<dbReference type="InterPro" id="IPR018095">
    <property type="entry name" value="Thymidylate_kin_CS"/>
</dbReference>
<evidence type="ECO:0000256" key="11">
    <source>
        <dbReference type="HAMAP-Rule" id="MF_00165"/>
    </source>
</evidence>
<dbReference type="GO" id="GO:0006227">
    <property type="term" value="P:dUDP biosynthetic process"/>
    <property type="evidence" value="ECO:0007669"/>
    <property type="project" value="TreeGrafter"/>
</dbReference>
<dbReference type="PROSITE" id="PS01331">
    <property type="entry name" value="THYMIDYLATE_KINASE"/>
    <property type="match status" value="1"/>
</dbReference>
<evidence type="ECO:0000256" key="2">
    <source>
        <dbReference type="ARBA" id="ARBA00012980"/>
    </source>
</evidence>